<dbReference type="Pfam" id="PF00015">
    <property type="entry name" value="MCPsignal"/>
    <property type="match status" value="1"/>
</dbReference>
<feature type="transmembrane region" description="Helical" evidence="4">
    <location>
        <begin position="137"/>
        <end position="158"/>
    </location>
</feature>
<feature type="transmembrane region" description="Helical" evidence="4">
    <location>
        <begin position="107"/>
        <end position="125"/>
    </location>
</feature>
<evidence type="ECO:0000313" key="6">
    <source>
        <dbReference type="EMBL" id="MBW7475485.1"/>
    </source>
</evidence>
<dbReference type="Gene3D" id="1.10.287.950">
    <property type="entry name" value="Methyl-accepting chemotaxis protein"/>
    <property type="match status" value="1"/>
</dbReference>
<feature type="transmembrane region" description="Helical" evidence="4">
    <location>
        <begin position="36"/>
        <end position="54"/>
    </location>
</feature>
<evidence type="ECO:0000256" key="4">
    <source>
        <dbReference type="SAM" id="Phobius"/>
    </source>
</evidence>
<feature type="transmembrane region" description="Helical" evidence="4">
    <location>
        <begin position="84"/>
        <end position="100"/>
    </location>
</feature>
<evidence type="ECO:0000256" key="3">
    <source>
        <dbReference type="SAM" id="Coils"/>
    </source>
</evidence>
<accession>A0ABS7D6H9</accession>
<proteinExistence type="predicted"/>
<comment type="caution">
    <text evidence="6">The sequence shown here is derived from an EMBL/GenBank/DDBJ whole genome shotgun (WGS) entry which is preliminary data.</text>
</comment>
<dbReference type="PROSITE" id="PS50111">
    <property type="entry name" value="CHEMOTAXIS_TRANSDUC_2"/>
    <property type="match status" value="1"/>
</dbReference>
<dbReference type="Proteomes" id="UP000812277">
    <property type="component" value="Unassembled WGS sequence"/>
</dbReference>
<dbReference type="PROSITE" id="PS51257">
    <property type="entry name" value="PROKAR_LIPOPROTEIN"/>
    <property type="match status" value="1"/>
</dbReference>
<feature type="domain" description="Methyl-accepting transducer" evidence="5">
    <location>
        <begin position="203"/>
        <end position="460"/>
    </location>
</feature>
<dbReference type="EMBL" id="JAHZIJ010000007">
    <property type="protein sequence ID" value="MBW7475485.1"/>
    <property type="molecule type" value="Genomic_DNA"/>
</dbReference>
<dbReference type="PANTHER" id="PTHR32089">
    <property type="entry name" value="METHYL-ACCEPTING CHEMOTAXIS PROTEIN MCPB"/>
    <property type="match status" value="1"/>
</dbReference>
<dbReference type="InterPro" id="IPR004089">
    <property type="entry name" value="MCPsignal_dom"/>
</dbReference>
<dbReference type="SMART" id="SM00283">
    <property type="entry name" value="MA"/>
    <property type="match status" value="1"/>
</dbReference>
<keyword evidence="4" id="KW-1133">Transmembrane helix</keyword>
<organism evidence="6 7">
    <name type="scientific">Paenibacillus oenotherae</name>
    <dbReference type="NCBI Taxonomy" id="1435645"/>
    <lineage>
        <taxon>Bacteria</taxon>
        <taxon>Bacillati</taxon>
        <taxon>Bacillota</taxon>
        <taxon>Bacilli</taxon>
        <taxon>Bacillales</taxon>
        <taxon>Paenibacillaceae</taxon>
        <taxon>Paenibacillus</taxon>
    </lineage>
</organism>
<keyword evidence="4" id="KW-0472">Membrane</keyword>
<evidence type="ECO:0000256" key="2">
    <source>
        <dbReference type="PROSITE-ProRule" id="PRU00284"/>
    </source>
</evidence>
<feature type="transmembrane region" description="Helical" evidence="4">
    <location>
        <begin position="12"/>
        <end position="30"/>
    </location>
</feature>
<protein>
    <recommendedName>
        <fullName evidence="5">Methyl-accepting transducer domain-containing protein</fullName>
    </recommendedName>
</protein>
<dbReference type="PANTHER" id="PTHR32089:SF112">
    <property type="entry name" value="LYSOZYME-LIKE PROTEIN-RELATED"/>
    <property type="match status" value="1"/>
</dbReference>
<dbReference type="SUPFAM" id="SSF58104">
    <property type="entry name" value="Methyl-accepting chemotaxis protein (MCP) signaling domain"/>
    <property type="match status" value="1"/>
</dbReference>
<name>A0ABS7D6H9_9BACL</name>
<evidence type="ECO:0000259" key="5">
    <source>
        <dbReference type="PROSITE" id="PS50111"/>
    </source>
</evidence>
<sequence length="490" mass="53401">MSRMEEIFLQRNRLVGIIFWFIVAACSVSLMMKFTIRDAIVLAGVTVISVVIHMANKKQKLIKVMPFMLMVVSISIGGSNTADGAFFTTLMIGMVLLLMYPDYKITLINGVAAMVLVNIQLAMGNAVSPDPNRLTEIISTEIIVLLVYGCAIVVARLNQKLLVQAEQRTDEAKEAGEQNKRLLQQIRESSEILASYSLKLRNSVETTSSLTKEVTIGFGEVAKGVEAQAASVSDISDSVSHTGQNIAIVADSASIMKQLSIHTADYTEQGRDQVVQLTEQIIQVDGNMETLVQSMDQLNRQSRQITGMLTTVTDIAAQTNLLALNAAIEAARAGEQGRGFAVVSNEVRKLAENSRSAVEEIRAIVTDIENTCDSLTKQVIENKTAIDSSRLSVIRSKELLEQIGSNTQDVVRQAVEVGDTTVLLRQASNIIVDEVSTISSVTEQSSASVEQILASMEEQRQMVDMIVNSFNDLDGLIVQLNVLAQNNSNT</sequence>
<gene>
    <name evidence="6" type="ORF">K0T92_12060</name>
</gene>
<keyword evidence="1 2" id="KW-0807">Transducer</keyword>
<feature type="coiled-coil region" evidence="3">
    <location>
        <begin position="165"/>
        <end position="192"/>
    </location>
</feature>
<reference evidence="6 7" key="1">
    <citation type="submission" date="2021-07" db="EMBL/GenBank/DDBJ databases">
        <title>Paenibacillus radiodurans sp. nov., isolated from the southeastern edge of Tengger Desert.</title>
        <authorList>
            <person name="Zhang G."/>
        </authorList>
    </citation>
    <scope>NUCLEOTIDE SEQUENCE [LARGE SCALE GENOMIC DNA]</scope>
    <source>
        <strain evidence="6 7">DT7-4</strain>
    </source>
</reference>
<evidence type="ECO:0000313" key="7">
    <source>
        <dbReference type="Proteomes" id="UP000812277"/>
    </source>
</evidence>
<evidence type="ECO:0000256" key="1">
    <source>
        <dbReference type="ARBA" id="ARBA00023224"/>
    </source>
</evidence>
<keyword evidence="3" id="KW-0175">Coiled coil</keyword>
<dbReference type="RefSeq" id="WP_219872725.1">
    <property type="nucleotide sequence ID" value="NZ_JAHZIJ010000007.1"/>
</dbReference>
<keyword evidence="4" id="KW-0812">Transmembrane</keyword>
<keyword evidence="7" id="KW-1185">Reference proteome</keyword>